<protein>
    <submittedName>
        <fullName evidence="2">Uncharacterized protein</fullName>
    </submittedName>
</protein>
<reference evidence="2" key="1">
    <citation type="submission" date="2022-11" db="UniProtKB">
        <authorList>
            <consortium name="WormBaseParasite"/>
        </authorList>
    </citation>
    <scope>IDENTIFICATION</scope>
</reference>
<name>A0A915D1D0_9BILA</name>
<organism evidence="1 2">
    <name type="scientific">Ditylenchus dipsaci</name>
    <dbReference type="NCBI Taxonomy" id="166011"/>
    <lineage>
        <taxon>Eukaryota</taxon>
        <taxon>Metazoa</taxon>
        <taxon>Ecdysozoa</taxon>
        <taxon>Nematoda</taxon>
        <taxon>Chromadorea</taxon>
        <taxon>Rhabditida</taxon>
        <taxon>Tylenchina</taxon>
        <taxon>Tylenchomorpha</taxon>
        <taxon>Sphaerularioidea</taxon>
        <taxon>Anguinidae</taxon>
        <taxon>Anguininae</taxon>
        <taxon>Ditylenchus</taxon>
    </lineage>
</organism>
<dbReference type="WBParaSite" id="jg14802">
    <property type="protein sequence ID" value="jg14802"/>
    <property type="gene ID" value="jg14802"/>
</dbReference>
<accession>A0A915D1D0</accession>
<evidence type="ECO:0000313" key="2">
    <source>
        <dbReference type="WBParaSite" id="jg14802"/>
    </source>
</evidence>
<sequence>MQESSSIQAMVAQSPNQRRSKIVFDERVHSEEHWSSSKQYGYRFNLLLEKGQETEFVRCNVPDCKKILNKNRYSLRQLFNYQI</sequence>
<keyword evidence="1" id="KW-1185">Reference proteome</keyword>
<evidence type="ECO:0000313" key="1">
    <source>
        <dbReference type="Proteomes" id="UP000887574"/>
    </source>
</evidence>
<proteinExistence type="predicted"/>
<dbReference type="Proteomes" id="UP000887574">
    <property type="component" value="Unplaced"/>
</dbReference>
<dbReference type="AlphaFoldDB" id="A0A915D1D0"/>